<dbReference type="EnsemblMetazoa" id="SCAU000912-RA">
    <property type="protein sequence ID" value="SCAU000912-PA"/>
    <property type="gene ID" value="SCAU000912"/>
</dbReference>
<sequence>MTSKWKIYVFMALFTIQLCHGFVIPQNNPDCFDIIDNDDLYAPTEKCSWLLKAKRDVAKYRNFFADLVQGENKDYALELQEIFNLLSQARDESDESRKEELLKYAKWLMKSTKNLNKFLMKKGLWKV</sequence>
<name>A0A1I8NPJ2_STOCA</name>
<dbReference type="VEuPathDB" id="VectorBase:SCAU000912"/>
<protein>
    <submittedName>
        <fullName evidence="2">Uncharacterized protein</fullName>
    </submittedName>
</protein>
<gene>
    <name evidence="2" type="primary">106080488</name>
</gene>
<dbReference type="Proteomes" id="UP000095300">
    <property type="component" value="Unassembled WGS sequence"/>
</dbReference>
<accession>A0A1I8NPJ2</accession>
<feature type="signal peptide" evidence="1">
    <location>
        <begin position="1"/>
        <end position="21"/>
    </location>
</feature>
<keyword evidence="3" id="KW-1185">Reference proteome</keyword>
<proteinExistence type="predicted"/>
<dbReference type="AlphaFoldDB" id="A0A1I8NPJ2"/>
<evidence type="ECO:0000256" key="1">
    <source>
        <dbReference type="SAM" id="SignalP"/>
    </source>
</evidence>
<dbReference type="OrthoDB" id="7930582at2759"/>
<feature type="chain" id="PRO_5009325412" evidence="1">
    <location>
        <begin position="22"/>
        <end position="127"/>
    </location>
</feature>
<organism evidence="2 3">
    <name type="scientific">Stomoxys calcitrans</name>
    <name type="common">Stable fly</name>
    <name type="synonym">Conops calcitrans</name>
    <dbReference type="NCBI Taxonomy" id="35570"/>
    <lineage>
        <taxon>Eukaryota</taxon>
        <taxon>Metazoa</taxon>
        <taxon>Ecdysozoa</taxon>
        <taxon>Arthropoda</taxon>
        <taxon>Hexapoda</taxon>
        <taxon>Insecta</taxon>
        <taxon>Pterygota</taxon>
        <taxon>Neoptera</taxon>
        <taxon>Endopterygota</taxon>
        <taxon>Diptera</taxon>
        <taxon>Brachycera</taxon>
        <taxon>Muscomorpha</taxon>
        <taxon>Muscoidea</taxon>
        <taxon>Muscidae</taxon>
        <taxon>Stomoxys</taxon>
    </lineage>
</organism>
<evidence type="ECO:0000313" key="3">
    <source>
        <dbReference type="Proteomes" id="UP000095300"/>
    </source>
</evidence>
<evidence type="ECO:0000313" key="2">
    <source>
        <dbReference type="EnsemblMetazoa" id="SCAU000912-PA"/>
    </source>
</evidence>
<dbReference type="KEGG" id="scac:106080488"/>
<keyword evidence="1" id="KW-0732">Signal</keyword>
<reference evidence="2" key="1">
    <citation type="submission" date="2020-05" db="UniProtKB">
        <authorList>
            <consortium name="EnsemblMetazoa"/>
        </authorList>
    </citation>
    <scope>IDENTIFICATION</scope>
    <source>
        <strain evidence="2">USDA</strain>
    </source>
</reference>